<feature type="domain" description="TTI1 C-terminal TPR" evidence="2">
    <location>
        <begin position="1120"/>
        <end position="1211"/>
    </location>
</feature>
<proteinExistence type="predicted"/>
<dbReference type="PANTHER" id="PTHR18460:SF3">
    <property type="entry name" value="TELO2-INTERACTING PROTEIN 1 HOMOLOG"/>
    <property type="match status" value="1"/>
</dbReference>
<dbReference type="PANTHER" id="PTHR18460">
    <property type="entry name" value="TEL2 INTERACTING PROTEIN 1 TTI1 FAMILY MEMBER"/>
    <property type="match status" value="1"/>
</dbReference>
<dbReference type="Pfam" id="PF21547">
    <property type="entry name" value="TTI1"/>
    <property type="match status" value="1"/>
</dbReference>
<name>A0A316ZAI4_9BASI</name>
<gene>
    <name evidence="3" type="ORF">FA09DRAFT_330845</name>
</gene>
<evidence type="ECO:0000259" key="2">
    <source>
        <dbReference type="Pfam" id="PF24181"/>
    </source>
</evidence>
<accession>A0A316ZAI4</accession>
<dbReference type="STRING" id="58919.A0A316ZAI4"/>
<dbReference type="InterPro" id="IPR057567">
    <property type="entry name" value="TPR_TTI1_C"/>
</dbReference>
<keyword evidence="4" id="KW-1185">Reference proteome</keyword>
<dbReference type="InterPro" id="IPR016024">
    <property type="entry name" value="ARM-type_fold"/>
</dbReference>
<dbReference type="GeneID" id="37270310"/>
<dbReference type="GO" id="GO:0005737">
    <property type="term" value="C:cytoplasm"/>
    <property type="evidence" value="ECO:0007669"/>
    <property type="project" value="TreeGrafter"/>
</dbReference>
<feature type="region of interest" description="Disordered" evidence="1">
    <location>
        <begin position="1114"/>
        <end position="1143"/>
    </location>
</feature>
<feature type="compositionally biased region" description="Basic and acidic residues" evidence="1">
    <location>
        <begin position="791"/>
        <end position="805"/>
    </location>
</feature>
<dbReference type="InterPro" id="IPR052587">
    <property type="entry name" value="TELO2-interacting_protein_1"/>
</dbReference>
<dbReference type="Proteomes" id="UP000245946">
    <property type="component" value="Unassembled WGS sequence"/>
</dbReference>
<dbReference type="InterPro" id="IPR049362">
    <property type="entry name" value="TTI1_rpt"/>
</dbReference>
<protein>
    <recommendedName>
        <fullName evidence="2">TTI1 C-terminal TPR domain-containing protein</fullName>
    </recommendedName>
</protein>
<dbReference type="SUPFAM" id="SSF48371">
    <property type="entry name" value="ARM repeat"/>
    <property type="match status" value="1"/>
</dbReference>
<dbReference type="Pfam" id="PF24181">
    <property type="entry name" value="TPR_TTI1_C"/>
    <property type="match status" value="1"/>
</dbReference>
<dbReference type="RefSeq" id="XP_025597492.1">
    <property type="nucleotide sequence ID" value="XM_025742766.1"/>
</dbReference>
<dbReference type="EMBL" id="KZ819296">
    <property type="protein sequence ID" value="PWN97213.1"/>
    <property type="molecule type" value="Genomic_DNA"/>
</dbReference>
<dbReference type="OrthoDB" id="49511at2759"/>
<evidence type="ECO:0000256" key="1">
    <source>
        <dbReference type="SAM" id="MobiDB-lite"/>
    </source>
</evidence>
<evidence type="ECO:0000313" key="4">
    <source>
        <dbReference type="Proteomes" id="UP000245946"/>
    </source>
</evidence>
<sequence>MTSARRAGGASAVNMRRFQELKPTCVELLGLATPRGIASAALPRLLRQLHAILERHTSAAAAHEPLSPSLVHYAFFPLAQLLRASPRGAADLSDGVREGVFLCLGCLVQAWWRSWCSDEHATPETPPLAQRWQVWEQLLMLGAVALGGAPEVQSAQSSSSQARTSDETRLAVARFLQALLAPRAAAPAASDMPQKKKQAPQAVEWEWDGVSALPSLDDYEADTARASAAAAAAREEAEHRPSGQCYPLPAHVRFARDSGAARGALAHSLTAALDAASESSHSRSTPTELGLAALDVARAALLTWLTGEELSEVPTALSAREAAERAKRAAVFMPGSVSALVRIASGKAKAVDGETGKAKSSQVSGPLAAAATCLLGDLLRICLDDRANAAVQAAKSKAKAEPATQDLSLERLMAQTQLSEADVVESSRPEATQGDAAADTPAKVVQLASTLARVHSALLLLSPLVYHQHAAAQTALVTLASGLIEHGIGTISWHDQRVGEAALVSEEGAEAEQPGMLQLLVRWLLDIAGSPASPAAVTDAAVASVMALLAEDKSCSAAMLAALKAELGWSMQVLPRAVVAHRDERAAAVACRLSVLLRILSSSTVTQSVLLELVGPQSGAQRWAGRLLECLELSDEYSGNTATEGRRAARLRLKHLDALSSNAVLDMLLELGQASARLALSAAQTDLLPSRSDALFLVRHFTHEAARLRTARAPLSSEASLSRRRSASALLVADELLRGAALVLDDERIKLLAGKEGRRSRRAAHQLAREVVAAVVETWDADQEELLQATESKRASAGEQSKELLEAQSTAEIEQSRGLPLEDTSAAIPMGFGPALDLGFVASATLNSSGSATQVSAEVAQARATEQASSQLRFGDALLLSLLGSCAELLGTAYRPFMLHTLYPLICGLASQHAVVREAASEALRRIAHATAYASIEGCVLDHADYVLGAASHRLVAGLAPELEQLASIAAARQEAAAAEAPNALIESAHHGASKALAISASQLAPLVSAQTAPLVLIEVIRMLGSDALPLVEDAVDEVLDALDRFHGYDDLADRLIGVLDRLIDVMADDERARSSGRAARALHAGAAAMGVPDAQAEFVALQEWLRLRREPAPAEPAFDPRASPEKPAPKPQRMGPDDDPDAATRTQIVVSSILSKCVPFLSHHSASLRARVLRLLSRGVAILAPQGREAELLPVINSAWPIVLARLGSNSSGPGPQLRRGASVDEMRANLTEREAFVWIEAAALVEMLALHVPDFIGRKLTGEAWPRLARLLRIADLQERLQLTSASGPAHSQPAISFILSDAPSHAAPATRRKAEAAAYRSFDVHGPTGRMCLSTCAAVASIVRHLGASIEEGVAWDMATQPQLLACLDARQPAQLRAAAHDLYRALAQRNQDAVWAVLEGAMAPEGSEDAPGGFAAFLRQPHLDIAASRAAVLAPSHRVP</sequence>
<reference evidence="3 4" key="1">
    <citation type="journal article" date="2018" name="Mol. Biol. Evol.">
        <title>Broad Genomic Sampling Reveals a Smut Pathogenic Ancestry of the Fungal Clade Ustilaginomycotina.</title>
        <authorList>
            <person name="Kijpornyongpan T."/>
            <person name="Mondo S.J."/>
            <person name="Barry K."/>
            <person name="Sandor L."/>
            <person name="Lee J."/>
            <person name="Lipzen A."/>
            <person name="Pangilinan J."/>
            <person name="LaButti K."/>
            <person name="Hainaut M."/>
            <person name="Henrissat B."/>
            <person name="Grigoriev I.V."/>
            <person name="Spatafora J.W."/>
            <person name="Aime M.C."/>
        </authorList>
    </citation>
    <scope>NUCLEOTIDE SEQUENCE [LARGE SCALE GENOMIC DNA]</scope>
    <source>
        <strain evidence="3 4">MCA 4186</strain>
    </source>
</reference>
<feature type="region of interest" description="Disordered" evidence="1">
    <location>
        <begin position="790"/>
        <end position="818"/>
    </location>
</feature>
<evidence type="ECO:0000313" key="3">
    <source>
        <dbReference type="EMBL" id="PWN97213.1"/>
    </source>
</evidence>
<organism evidence="3 4">
    <name type="scientific">Tilletiopsis washingtonensis</name>
    <dbReference type="NCBI Taxonomy" id="58919"/>
    <lineage>
        <taxon>Eukaryota</taxon>
        <taxon>Fungi</taxon>
        <taxon>Dikarya</taxon>
        <taxon>Basidiomycota</taxon>
        <taxon>Ustilaginomycotina</taxon>
        <taxon>Exobasidiomycetes</taxon>
        <taxon>Entylomatales</taxon>
        <taxon>Entylomatales incertae sedis</taxon>
        <taxon>Tilletiopsis</taxon>
    </lineage>
</organism>